<protein>
    <submittedName>
        <fullName evidence="2">Uncharacterized protein</fullName>
    </submittedName>
</protein>
<dbReference type="STRING" id="243365.CV_3861"/>
<dbReference type="OrthoDB" id="8019720at2"/>
<dbReference type="HOGENOM" id="CLU_020674_0_0_4"/>
<name>Q7NRC2_CHRVO</name>
<gene>
    <name evidence="2" type="ordered locus">CV_3861</name>
</gene>
<dbReference type="KEGG" id="cvi:CV_3861"/>
<dbReference type="EMBL" id="AE016825">
    <property type="protein sequence ID" value="AAQ61523.1"/>
    <property type="molecule type" value="Genomic_DNA"/>
</dbReference>
<dbReference type="RefSeq" id="WP_011137408.1">
    <property type="nucleotide sequence ID" value="NC_005085.1"/>
</dbReference>
<dbReference type="eggNOG" id="COG5283">
    <property type="taxonomic scope" value="Bacteria"/>
</dbReference>
<evidence type="ECO:0000256" key="1">
    <source>
        <dbReference type="SAM" id="MobiDB-lite"/>
    </source>
</evidence>
<dbReference type="AlphaFoldDB" id="Q7NRC2"/>
<sequence length="719" mass="77121">MAFESYSVAVKISLLNEISSGLRLLSSDLARSQKGVDQLQGKLDKLRDFAKSGALAIGAGAGITLMFKQPLEDARKLQTEIARFSTLGFGDNVNRQAQQFALGMKTFGTSLTDNMTLLSDAMAVFKDLHHAEFAAPIMARMKFANETLYGKAGGEANERKFMDLLKVIELRGGTLSEKVFAEQADFAQKVITGSRNRVDASQMLQALKTGGLALTRRSNEAFYLGAEPLIQEFGGSRYGTGTMSLYQNLVQMRGTITSQQEMFRLGLLNPAMVQFNKLGKLKKAKAGAFIGSNILEERGELAFLKEVLLPAFKRHGITGDEAIIRELGMILSNRTGSALLGRIYQQMPTLERQIQANKSAMGIGQSEKAARGTVDGQMLELHKQWNTLMTQLGVSILPSAISVLKELNSFLSVTNELMKKDGDGIKALTKDLFILGPALMIGGTIQLTSRAMGGLGLIMKLSKMQSEAAAGSMGGLTRATKLAEVEATTTAGRVRRLSQEVNVLGNAAAASKLKAEGAALGVGKLSGTVGELDKGGRLARIAGGLSRFAMVLGEVGLALLILPDIFRAAADAGTIAGRWVAGWGQDKDKNQNTHFKPGQSLGVMDNYRPGPTVERANQMFPKKNDFLAIPDDGAYGHSKDRYQFTTPVSVQSLLALSPIPPAVQPVINVKVQVGGKDVAAVVTREMVREASKPQTGMSGFDGSMMPLRPDMPSSILPRG</sequence>
<proteinExistence type="predicted"/>
<reference evidence="2 3" key="1">
    <citation type="journal article" date="2003" name="Proc. Natl. Acad. Sci. U.S.A.">
        <title>The complete genome sequence of Chromobacterium violaceum reveals remarkable and exploitable bacterial adaptability.</title>
        <authorList>
            <person name="Vasconcelos A.T.R."/>
            <person name="de Almeida D.F."/>
            <person name="Almeida F.C."/>
            <person name="de Almeida L.G.P."/>
            <person name="de Almeida R."/>
            <person name="Goncalves J.A.A."/>
            <person name="Andrade E.M."/>
            <person name="Antonio R.V."/>
            <person name="Araripe J."/>
            <person name="de Araujo M.F.F."/>
            <person name="Filho S.A."/>
            <person name="Azevedo V."/>
            <person name="Batista A.J."/>
            <person name="Bataus L.A.M."/>
            <person name="Batista J.S."/>
            <person name="Belo A."/>
            <person name="vander Berg C."/>
            <person name="Blamey J."/>
            <person name="Bogo M."/>
            <person name="Bonato S."/>
            <person name="Bordignon J."/>
            <person name="Brito C.A."/>
            <person name="Brocchi M."/>
            <person name="Burity H.A."/>
            <person name="Camargo A.A."/>
            <person name="Cardoso D.D.P."/>
            <person name="Carneiro N.P."/>
            <person name="Carraro D.M."/>
            <person name="Carvalho C.M.B."/>
            <person name="Cascardo J.C.M."/>
            <person name="Cavada B.S."/>
            <person name="Chueire L.M.O."/>
            <person name="Pasa T.B.C."/>
            <person name="Duran N."/>
            <person name="Fagundes N."/>
            <person name="Falcao C.L."/>
            <person name="Fantinatti F."/>
            <person name="Farias I.P."/>
            <person name="Felipe M.S.S."/>
            <person name="Ferrari L.P."/>
            <person name="Ferro J.A."/>
            <person name="Ferro M.I.T."/>
            <person name="Franco G.R."/>
            <person name="Freitas N.S.A."/>
            <person name="Furlan L.R."/>
            <person name="Gazzinelli R.T."/>
            <person name="Gomes E.A."/>
            <person name="Goncalves P.R."/>
            <person name="Grangeiro T.B."/>
            <person name="Grattapaglia D."/>
            <person name="Grisard E.C."/>
            <person name="Guimaraes C.T."/>
            <person name="Hanna E.S."/>
            <person name="Hungria M."/>
            <person name="Jardim S.N."/>
            <person name="Laurino J."/>
            <person name="Leoi L.C.T."/>
            <person name="Fassarella L."/>
            <person name="Lima A."/>
            <person name="Loureiro M.F."/>
            <person name="Lyra M.C.P."/>
            <person name="Macedo M."/>
            <person name="Madeira H.M.F."/>
            <person name="Manfio G.P."/>
            <person name="Maranhao A.Q."/>
            <person name="Martins W.S."/>
            <person name="di Mauro S.M.Z."/>
            <person name="de Medeiros S.R.B."/>
            <person name="Meissner R.D.V."/>
            <person name="Menck C.F.M."/>
            <person name="Moreira M.A.M."/>
            <person name="Nascimento F.F."/>
            <person name="Nicolas M.F."/>
            <person name="Oliveira J.G."/>
            <person name="Oliveira S.C."/>
            <person name="Paixao R.F.C."/>
            <person name="Parente J.A."/>
            <person name="Pedrosa F.O."/>
            <person name="Pena S.J.D."/>
            <person name="Perreira J.O."/>
            <person name="Perreira M."/>
            <person name="Pinto L.S.R.C."/>
            <person name="Pinto L.S."/>
            <person name="Porto J.I.R."/>
            <person name="Potrich D.P."/>
            <person name="Neto C.E.R."/>
            <person name="Reis A.M.M."/>
            <person name="Rigo L.U."/>
            <person name="Rondinelli E."/>
            <person name="dos Santos E.B.P."/>
            <person name="Santos F.R."/>
            <person name="Schneider M.P.C."/>
            <person name="Seuanez H.N."/>
            <person name="Silva A.M.R."/>
            <person name="da Silva A.L.C."/>
            <person name="Silva D.W."/>
            <person name="Silva R."/>
            <person name="Simoes I.C."/>
            <person name="Simon D."/>
            <person name="Soares C.M.A."/>
            <person name="Soares R.B.A."/>
            <person name="Souza E.M."/>
            <person name="Souza K.R.L."/>
            <person name="Souza R.C."/>
            <person name="Steffens M.B.R."/>
            <person name="Steindel M."/>
            <person name="Teixeira S.R."/>
            <person name="Urmenyi T."/>
            <person name="Vettore A."/>
            <person name="Wassem R."/>
            <person name="Zaha A."/>
            <person name="Simpson A.J.G."/>
        </authorList>
    </citation>
    <scope>NUCLEOTIDE SEQUENCE [LARGE SCALE GENOMIC DNA]</scope>
    <source>
        <strain evidence="3">ATCC 12472 / DSM 30191 / JCM 1249 / NBRC 12614 / NCIMB 9131 / NCTC 9757</strain>
    </source>
</reference>
<feature type="region of interest" description="Disordered" evidence="1">
    <location>
        <begin position="690"/>
        <end position="719"/>
    </location>
</feature>
<keyword evidence="3" id="KW-1185">Reference proteome</keyword>
<accession>Q7NRC2</accession>
<organism evidence="2 3">
    <name type="scientific">Chromobacterium violaceum (strain ATCC 12472 / DSM 30191 / JCM 1249 / CCUG 213 / NBRC 12614 / NCIMB 9131 / NCTC 9757 / MK)</name>
    <dbReference type="NCBI Taxonomy" id="243365"/>
    <lineage>
        <taxon>Bacteria</taxon>
        <taxon>Pseudomonadati</taxon>
        <taxon>Pseudomonadota</taxon>
        <taxon>Betaproteobacteria</taxon>
        <taxon>Neisseriales</taxon>
        <taxon>Chromobacteriaceae</taxon>
        <taxon>Chromobacterium</taxon>
    </lineage>
</organism>
<dbReference type="Proteomes" id="UP000001424">
    <property type="component" value="Chromosome"/>
</dbReference>
<evidence type="ECO:0000313" key="2">
    <source>
        <dbReference type="EMBL" id="AAQ61523.1"/>
    </source>
</evidence>
<evidence type="ECO:0000313" key="3">
    <source>
        <dbReference type="Proteomes" id="UP000001424"/>
    </source>
</evidence>